<dbReference type="InterPro" id="IPR016181">
    <property type="entry name" value="Acyl_CoA_acyltransferase"/>
</dbReference>
<dbReference type="Pfam" id="PF13673">
    <property type="entry name" value="Acetyltransf_10"/>
    <property type="match status" value="1"/>
</dbReference>
<sequence length="231" mass="26061">MVNDCLNRYNAPILPPIARSLPIMNCEFSIKTFDELTSVDLYHILKARSQVFVVEQNCAYQDMDEVDFDCLHLIAHQNAALVGYCRIIPPEFNKLKSNLSVADPAAKTNHTAMPAIGRVLVLSEHRGDGLARQIMTQAIAHCRKKYGKKRPIIISAQAYLLSFYESLGFVPEGEHYLEDNIEHVKMVLYVAKKNKVRKESVDTASTTTKVLSFLLFIIAALFILGLLYLMI</sequence>
<dbReference type="AlphaFoldDB" id="A0A1G6ZFD4"/>
<name>A0A1G6ZFD4_9GAMM</name>
<dbReference type="Proteomes" id="UP000198501">
    <property type="component" value="Unassembled WGS sequence"/>
</dbReference>
<dbReference type="GO" id="GO:0016747">
    <property type="term" value="F:acyltransferase activity, transferring groups other than amino-acyl groups"/>
    <property type="evidence" value="ECO:0007669"/>
    <property type="project" value="InterPro"/>
</dbReference>
<dbReference type="SUPFAM" id="SSF55729">
    <property type="entry name" value="Acyl-CoA N-acyltransferases (Nat)"/>
    <property type="match status" value="1"/>
</dbReference>
<dbReference type="CDD" id="cd04301">
    <property type="entry name" value="NAT_SF"/>
    <property type="match status" value="1"/>
</dbReference>
<dbReference type="PROSITE" id="PS51186">
    <property type="entry name" value="GNAT"/>
    <property type="match status" value="1"/>
</dbReference>
<dbReference type="Proteomes" id="UP001156645">
    <property type="component" value="Unassembled WGS sequence"/>
</dbReference>
<organism evidence="4 5">
    <name type="scientific">Psychrobacter pacificensis</name>
    <dbReference type="NCBI Taxonomy" id="112002"/>
    <lineage>
        <taxon>Bacteria</taxon>
        <taxon>Pseudomonadati</taxon>
        <taxon>Pseudomonadota</taxon>
        <taxon>Gammaproteobacteria</taxon>
        <taxon>Moraxellales</taxon>
        <taxon>Moraxellaceae</taxon>
        <taxon>Psychrobacter</taxon>
    </lineage>
</organism>
<evidence type="ECO:0000256" key="1">
    <source>
        <dbReference type="SAM" id="Phobius"/>
    </source>
</evidence>
<reference evidence="3" key="1">
    <citation type="journal article" date="2014" name="Int. J. Syst. Evol. Microbiol.">
        <title>Complete genome of a new Firmicutes species belonging to the dominant human colonic microbiota ('Ruminococcus bicirculans') reveals two chromosomes and a selective capacity to utilize plant glucans.</title>
        <authorList>
            <consortium name="NISC Comparative Sequencing Program"/>
            <person name="Wegmann U."/>
            <person name="Louis P."/>
            <person name="Goesmann A."/>
            <person name="Henrissat B."/>
            <person name="Duncan S.H."/>
            <person name="Flint H.J."/>
        </authorList>
    </citation>
    <scope>NUCLEOTIDE SEQUENCE</scope>
    <source>
        <strain evidence="3">NBRC 103191</strain>
    </source>
</reference>
<feature type="domain" description="N-acetyltransferase" evidence="2">
    <location>
        <begin position="31"/>
        <end position="191"/>
    </location>
</feature>
<reference evidence="6" key="3">
    <citation type="journal article" date="2019" name="Int. J. Syst. Evol. Microbiol.">
        <title>The Global Catalogue of Microorganisms (GCM) 10K type strain sequencing project: providing services to taxonomists for standard genome sequencing and annotation.</title>
        <authorList>
            <consortium name="The Broad Institute Genomics Platform"/>
            <consortium name="The Broad Institute Genome Sequencing Center for Infectious Disease"/>
            <person name="Wu L."/>
            <person name="Ma J."/>
        </authorList>
    </citation>
    <scope>NUCLEOTIDE SEQUENCE [LARGE SCALE GENOMIC DNA]</scope>
    <source>
        <strain evidence="6">NBRC 103191</strain>
    </source>
</reference>
<dbReference type="EMBL" id="FNAL01000017">
    <property type="protein sequence ID" value="SDE01270.1"/>
    <property type="molecule type" value="Genomic_DNA"/>
</dbReference>
<gene>
    <name evidence="3" type="ORF">GCM10007915_20230</name>
    <name evidence="4" type="ORF">SAMN05660405_02045</name>
</gene>
<keyword evidence="1" id="KW-0472">Membrane</keyword>
<evidence type="ECO:0000259" key="2">
    <source>
        <dbReference type="PROSITE" id="PS51186"/>
    </source>
</evidence>
<keyword evidence="6" id="KW-1185">Reference proteome</keyword>
<evidence type="ECO:0000313" key="6">
    <source>
        <dbReference type="Proteomes" id="UP001156645"/>
    </source>
</evidence>
<evidence type="ECO:0000313" key="5">
    <source>
        <dbReference type="Proteomes" id="UP000198501"/>
    </source>
</evidence>
<reference evidence="4 5" key="2">
    <citation type="submission" date="2016-10" db="EMBL/GenBank/DDBJ databases">
        <authorList>
            <person name="de Groot N.N."/>
        </authorList>
    </citation>
    <scope>NUCLEOTIDE SEQUENCE [LARGE SCALE GENOMIC DNA]</scope>
    <source>
        <strain evidence="4 5">DSM 23406</strain>
    </source>
</reference>
<proteinExistence type="predicted"/>
<feature type="transmembrane region" description="Helical" evidence="1">
    <location>
        <begin position="210"/>
        <end position="230"/>
    </location>
</feature>
<dbReference type="InterPro" id="IPR000182">
    <property type="entry name" value="GNAT_dom"/>
</dbReference>
<evidence type="ECO:0000313" key="4">
    <source>
        <dbReference type="EMBL" id="SDE01270.1"/>
    </source>
</evidence>
<evidence type="ECO:0000313" key="3">
    <source>
        <dbReference type="EMBL" id="GLR29784.1"/>
    </source>
</evidence>
<reference evidence="3" key="4">
    <citation type="submission" date="2023-01" db="EMBL/GenBank/DDBJ databases">
        <title>Draft genome sequence of Psychrobacter pacificensis strain NBRC 103191.</title>
        <authorList>
            <person name="Sun Q."/>
            <person name="Mori K."/>
        </authorList>
    </citation>
    <scope>NUCLEOTIDE SEQUENCE</scope>
    <source>
        <strain evidence="3">NBRC 103191</strain>
    </source>
</reference>
<accession>A0A1G6ZFD4</accession>
<keyword evidence="1" id="KW-0812">Transmembrane</keyword>
<dbReference type="Gene3D" id="3.40.630.30">
    <property type="match status" value="1"/>
</dbReference>
<dbReference type="EMBL" id="BSOK01000048">
    <property type="protein sequence ID" value="GLR29784.1"/>
    <property type="molecule type" value="Genomic_DNA"/>
</dbReference>
<protein>
    <submittedName>
        <fullName evidence="4">ElaA protein</fullName>
    </submittedName>
</protein>
<keyword evidence="1" id="KW-1133">Transmembrane helix</keyword>